<dbReference type="AlphaFoldDB" id="A0A7R8D7N0"/>
<dbReference type="Proteomes" id="UP000675881">
    <property type="component" value="Chromosome 7"/>
</dbReference>
<evidence type="ECO:0000313" key="2">
    <source>
        <dbReference type="EMBL" id="CAF3001519.1"/>
    </source>
</evidence>
<feature type="compositionally biased region" description="Low complexity" evidence="1">
    <location>
        <begin position="228"/>
        <end position="242"/>
    </location>
</feature>
<dbReference type="OrthoDB" id="509821at2759"/>
<dbReference type="PANTHER" id="PTHR21780:SF0">
    <property type="entry name" value="TRANSMEMBRANE PROTEIN 209"/>
    <property type="match status" value="1"/>
</dbReference>
<protein>
    <submittedName>
        <fullName evidence="2">(salmon louse) hypothetical protein</fullName>
    </submittedName>
</protein>
<gene>
    <name evidence="2" type="ORF">LSAA_13029</name>
</gene>
<evidence type="ECO:0000256" key="1">
    <source>
        <dbReference type="SAM" id="MobiDB-lite"/>
    </source>
</evidence>
<reference evidence="2" key="1">
    <citation type="submission" date="2021-02" db="EMBL/GenBank/DDBJ databases">
        <authorList>
            <person name="Bekaert M."/>
        </authorList>
    </citation>
    <scope>NUCLEOTIDE SEQUENCE</scope>
    <source>
        <strain evidence="2">IoA-00</strain>
    </source>
</reference>
<accession>A0A7R8D7N0</accession>
<dbReference type="EMBL" id="HG994586">
    <property type="protein sequence ID" value="CAF3001519.1"/>
    <property type="molecule type" value="Genomic_DNA"/>
</dbReference>
<name>A0A7R8D7N0_LEPSM</name>
<feature type="region of interest" description="Disordered" evidence="1">
    <location>
        <begin position="220"/>
        <end position="248"/>
    </location>
</feature>
<dbReference type="InterPro" id="IPR019176">
    <property type="entry name" value="Cytochrome_B561-rel"/>
</dbReference>
<dbReference type="GO" id="GO:0016020">
    <property type="term" value="C:membrane"/>
    <property type="evidence" value="ECO:0007669"/>
    <property type="project" value="TreeGrafter"/>
</dbReference>
<keyword evidence="3" id="KW-1185">Reference proteome</keyword>
<feature type="compositionally biased region" description="Basic and acidic residues" evidence="1">
    <location>
        <begin position="166"/>
        <end position="183"/>
    </location>
</feature>
<feature type="region of interest" description="Disordered" evidence="1">
    <location>
        <begin position="157"/>
        <end position="197"/>
    </location>
</feature>
<dbReference type="PANTHER" id="PTHR21780">
    <property type="entry name" value="TRANSMEMBRANE PROTEIN 209"/>
    <property type="match status" value="1"/>
</dbReference>
<feature type="compositionally biased region" description="Low complexity" evidence="1">
    <location>
        <begin position="301"/>
        <end position="312"/>
    </location>
</feature>
<proteinExistence type="predicted"/>
<feature type="compositionally biased region" description="Polar residues" evidence="1">
    <location>
        <begin position="186"/>
        <end position="195"/>
    </location>
</feature>
<feature type="region of interest" description="Disordered" evidence="1">
    <location>
        <begin position="297"/>
        <end position="320"/>
    </location>
</feature>
<sequence>MLFEGFPILETALDRIVHLEKCSRGIGMAAIQIPISIVLFLDSQFGFLVPGHDVFLVSYLESFIALLVLTQGLLNAFSYVFPMFRREKIPLTSGQMTRLGLRPTSPGFKLMSSPLKKINSPPTFSPLEGSFILKGGHLESSMNTSLNSSSWIYQSFNTQSNSSPTKDTKEEQSGKRRPNDFKRAHFNNTSHNSSINDDKSLTEYLKDFETWEKSQSFLSTNNDVSTVSGGNSSFWKSSSASSPVGTNNGLDYSPILKKYTYQLATQPPTKCGGNCSSPGNATVLHHTDSCNNLGNIGAMKSNNPGSSPSSTTIRKETTNASSELRVDPLRLVQMTQNLRMWISQTVLSRIVKEIDSTNKALSRLGLSDCRIGELGLEKIKKNSLFHFNNIPSLSSLVPFLEVSTNQEYLVGRLRELCKGGAMGTYRWNGGGRFRGTDWNDKFVTDAEIVMHCVACYLDSRLPPNYDYIEGDGRAFSSIYYFKSPEKPDIKKSSVSVAIVQSPQKPPYYYLQFIDKILEVEPGRNNLFHILLMFMHHIKTKENGMVGRINFGLTGVNILWVLES</sequence>
<evidence type="ECO:0000313" key="3">
    <source>
        <dbReference type="Proteomes" id="UP000675881"/>
    </source>
</evidence>
<organism evidence="2 3">
    <name type="scientific">Lepeophtheirus salmonis</name>
    <name type="common">Salmon louse</name>
    <name type="synonym">Caligus salmonis</name>
    <dbReference type="NCBI Taxonomy" id="72036"/>
    <lineage>
        <taxon>Eukaryota</taxon>
        <taxon>Metazoa</taxon>
        <taxon>Ecdysozoa</taxon>
        <taxon>Arthropoda</taxon>
        <taxon>Crustacea</taxon>
        <taxon>Multicrustacea</taxon>
        <taxon>Hexanauplia</taxon>
        <taxon>Copepoda</taxon>
        <taxon>Siphonostomatoida</taxon>
        <taxon>Caligidae</taxon>
        <taxon>Lepeophtheirus</taxon>
    </lineage>
</organism>
<dbReference type="Pfam" id="PF09786">
    <property type="entry name" value="CytochromB561_N"/>
    <property type="match status" value="1"/>
</dbReference>